<dbReference type="OrthoDB" id="41163at2157"/>
<dbReference type="GeneID" id="37876491"/>
<accession>A0A343TFE1</accession>
<reference evidence="2" key="1">
    <citation type="submission" date="2017-11" db="EMBL/GenBank/DDBJ databases">
        <title>Phenotypic and genomic properties of facultatively anaerobic sulfur-reducing natronoarchaea from hypersaline soda lakes.</title>
        <authorList>
            <person name="Sorokin D.Y."/>
            <person name="Kublanov I.V."/>
            <person name="Roman P."/>
            <person name="Sinninghe Damste J.S."/>
            <person name="Golyshin P.N."/>
            <person name="Rojo D."/>
            <person name="Ciordia S."/>
            <person name="Mena M.D.C."/>
            <person name="Ferrer M."/>
            <person name="Messina E."/>
            <person name="Smedile F."/>
            <person name="La Spada G."/>
            <person name="La Cono V."/>
            <person name="Yakimov M.M."/>
        </authorList>
    </citation>
    <scope>NUCLEOTIDE SEQUENCE [LARGE SCALE GENOMIC DNA]</scope>
    <source>
        <strain evidence="2">AArc-Sl</strain>
    </source>
</reference>
<proteinExistence type="predicted"/>
<sequence>MSDTEKLLEEMPPELLRGFLARELETDPDLERRLHSFLNTSDLDVYELRAEIESKYGYQTAPNFTQHEKRAESYIEKGRYRDAETIYRAMFEAMRDHLHEFDSHRGGFEHDETFQDAIASYATCIHDANLPHEEKCEYIEYCFDQWVDEHEEGGFPQHFREALWEMCTTEDDYRYWHPC</sequence>
<gene>
    <name evidence="1" type="ORF">AArcSl_0158</name>
</gene>
<dbReference type="EMBL" id="CP025066">
    <property type="protein sequence ID" value="AUX07813.1"/>
    <property type="molecule type" value="Genomic_DNA"/>
</dbReference>
<name>A0A343TFE1_9EURY</name>
<keyword evidence="2" id="KW-1185">Reference proteome</keyword>
<dbReference type="AlphaFoldDB" id="A0A343TFE1"/>
<dbReference type="Proteomes" id="UP000263012">
    <property type="component" value="Chromosome"/>
</dbReference>
<dbReference type="KEGG" id="hdf:AArcSl_0158"/>
<dbReference type="RefSeq" id="WP_119813774.1">
    <property type="nucleotide sequence ID" value="NZ_CP025066.1"/>
</dbReference>
<protein>
    <submittedName>
        <fullName evidence="1">SWIM zinc finger containing protein</fullName>
    </submittedName>
</protein>
<evidence type="ECO:0000313" key="1">
    <source>
        <dbReference type="EMBL" id="AUX07813.1"/>
    </source>
</evidence>
<organism evidence="1 2">
    <name type="scientific">Halalkaliarchaeum desulfuricum</name>
    <dbReference type="NCBI Taxonomy" id="2055893"/>
    <lineage>
        <taxon>Archaea</taxon>
        <taxon>Methanobacteriati</taxon>
        <taxon>Methanobacteriota</taxon>
        <taxon>Stenosarchaea group</taxon>
        <taxon>Halobacteria</taxon>
        <taxon>Halobacteriales</taxon>
        <taxon>Haloferacaceae</taxon>
        <taxon>Halalkaliarchaeum</taxon>
    </lineage>
</organism>
<evidence type="ECO:0000313" key="2">
    <source>
        <dbReference type="Proteomes" id="UP000263012"/>
    </source>
</evidence>